<accession>A0A9W8K6V9</accession>
<dbReference type="Pfam" id="PF02515">
    <property type="entry name" value="CoA_transf_3"/>
    <property type="match status" value="1"/>
</dbReference>
<protein>
    <recommendedName>
        <fullName evidence="9">Cytochrome b5 heme-binding domain-containing protein</fullName>
    </recommendedName>
</protein>
<reference evidence="10" key="1">
    <citation type="submission" date="2022-07" db="EMBL/GenBank/DDBJ databases">
        <title>Genome Sequence of Agrocybe chaxingu.</title>
        <authorList>
            <person name="Buettner E."/>
        </authorList>
    </citation>
    <scope>NUCLEOTIDE SEQUENCE</scope>
    <source>
        <strain evidence="10">MP-N11</strain>
    </source>
</reference>
<dbReference type="Gene3D" id="3.30.1540.10">
    <property type="entry name" value="formyl-coa transferase, domain 3"/>
    <property type="match status" value="1"/>
</dbReference>
<dbReference type="SMART" id="SM01117">
    <property type="entry name" value="Cyt-b5"/>
    <property type="match status" value="1"/>
</dbReference>
<dbReference type="CDD" id="cd00567">
    <property type="entry name" value="ACAD"/>
    <property type="match status" value="1"/>
</dbReference>
<gene>
    <name evidence="10" type="ORF">NLJ89_g2286</name>
</gene>
<keyword evidence="7" id="KW-0274">FAD</keyword>
<dbReference type="GO" id="GO:0020037">
    <property type="term" value="F:heme binding"/>
    <property type="evidence" value="ECO:0007669"/>
    <property type="project" value="InterPro"/>
</dbReference>
<evidence type="ECO:0000256" key="1">
    <source>
        <dbReference type="ARBA" id="ARBA00001974"/>
    </source>
</evidence>
<dbReference type="Pfam" id="PF00441">
    <property type="entry name" value="Acyl-CoA_dh_1"/>
    <property type="match status" value="1"/>
</dbReference>
<dbReference type="PROSITE" id="PS00191">
    <property type="entry name" value="CYTOCHROME_B5_1"/>
    <property type="match status" value="1"/>
</dbReference>
<proteinExistence type="inferred from homology"/>
<dbReference type="InterPro" id="IPR046373">
    <property type="entry name" value="Acyl-CoA_Oxase/DH_mid-dom_sf"/>
</dbReference>
<dbReference type="InterPro" id="IPR044855">
    <property type="entry name" value="CoA-Trfase_III_dom3_sf"/>
</dbReference>
<dbReference type="Proteomes" id="UP001148786">
    <property type="component" value="Unassembled WGS sequence"/>
</dbReference>
<evidence type="ECO:0000256" key="3">
    <source>
        <dbReference type="ARBA" id="ARBA00009347"/>
    </source>
</evidence>
<dbReference type="Pfam" id="PF02770">
    <property type="entry name" value="Acyl-CoA_dh_M"/>
    <property type="match status" value="1"/>
</dbReference>
<dbReference type="Gene3D" id="3.40.50.10540">
    <property type="entry name" value="Crotonobetainyl-coa:carnitine coa-transferase, domain 1"/>
    <property type="match status" value="1"/>
</dbReference>
<keyword evidence="8" id="KW-0408">Iron</keyword>
<dbReference type="InterPro" id="IPR003673">
    <property type="entry name" value="CoA-Trfase_fam_III"/>
</dbReference>
<evidence type="ECO:0000256" key="2">
    <source>
        <dbReference type="ARBA" id="ARBA00008383"/>
    </source>
</evidence>
<dbReference type="PROSITE" id="PS50255">
    <property type="entry name" value="CYTOCHROME_B5_2"/>
    <property type="match status" value="1"/>
</dbReference>
<dbReference type="InterPro" id="IPR036250">
    <property type="entry name" value="AcylCo_DH-like_C"/>
</dbReference>
<dbReference type="InterPro" id="IPR009075">
    <property type="entry name" value="AcylCo_DH/oxidase_C"/>
</dbReference>
<keyword evidence="11" id="KW-1185">Reference proteome</keyword>
<comment type="similarity">
    <text evidence="3">Belongs to the acyl-CoA dehydrogenase family.</text>
</comment>
<evidence type="ECO:0000256" key="4">
    <source>
        <dbReference type="ARBA" id="ARBA00022617"/>
    </source>
</evidence>
<dbReference type="InterPro" id="IPR036400">
    <property type="entry name" value="Cyt_B5-like_heme/steroid_sf"/>
</dbReference>
<dbReference type="Pfam" id="PF00173">
    <property type="entry name" value="Cyt-b5"/>
    <property type="match status" value="1"/>
</dbReference>
<dbReference type="AlphaFoldDB" id="A0A9W8K6V9"/>
<dbReference type="InterPro" id="IPR023606">
    <property type="entry name" value="CoA-Trfase_III_dom_1_sf"/>
</dbReference>
<keyword evidence="5" id="KW-0285">Flavoprotein</keyword>
<dbReference type="OrthoDB" id="2588832at2759"/>
<comment type="caution">
    <text evidence="10">The sequence shown here is derived from an EMBL/GenBank/DDBJ whole genome shotgun (WGS) entry which is preliminary data.</text>
</comment>
<dbReference type="PROSITE" id="PS00072">
    <property type="entry name" value="ACYL_COA_DH_1"/>
    <property type="match status" value="1"/>
</dbReference>
<dbReference type="InterPro" id="IPR001199">
    <property type="entry name" value="Cyt_B5-like_heme/steroid-bd"/>
</dbReference>
<dbReference type="InterPro" id="IPR013786">
    <property type="entry name" value="AcylCoA_DH/ox_N"/>
</dbReference>
<dbReference type="InterPro" id="IPR009100">
    <property type="entry name" value="AcylCoA_DH/oxidase_NM_dom_sf"/>
</dbReference>
<organism evidence="10 11">
    <name type="scientific">Agrocybe chaxingu</name>
    <dbReference type="NCBI Taxonomy" id="84603"/>
    <lineage>
        <taxon>Eukaryota</taxon>
        <taxon>Fungi</taxon>
        <taxon>Dikarya</taxon>
        <taxon>Basidiomycota</taxon>
        <taxon>Agaricomycotina</taxon>
        <taxon>Agaricomycetes</taxon>
        <taxon>Agaricomycetidae</taxon>
        <taxon>Agaricales</taxon>
        <taxon>Agaricineae</taxon>
        <taxon>Strophariaceae</taxon>
        <taxon>Agrocybe</taxon>
    </lineage>
</organism>
<dbReference type="Pfam" id="PF02771">
    <property type="entry name" value="Acyl-CoA_dh_N"/>
    <property type="match status" value="1"/>
</dbReference>
<evidence type="ECO:0000313" key="11">
    <source>
        <dbReference type="Proteomes" id="UP001148786"/>
    </source>
</evidence>
<dbReference type="SUPFAM" id="SSF47203">
    <property type="entry name" value="Acyl-CoA dehydrogenase C-terminal domain-like"/>
    <property type="match status" value="1"/>
</dbReference>
<dbReference type="InterPro" id="IPR006091">
    <property type="entry name" value="Acyl-CoA_Oxase/DH_mid-dom"/>
</dbReference>
<comment type="similarity">
    <text evidence="2">Belongs to the CoA-transferase III family.</text>
</comment>
<dbReference type="Gene3D" id="1.20.140.10">
    <property type="entry name" value="Butyryl-CoA Dehydrogenase, subunit A, domain 3"/>
    <property type="match status" value="1"/>
</dbReference>
<feature type="domain" description="Cytochrome b5 heme-binding" evidence="9">
    <location>
        <begin position="378"/>
        <end position="457"/>
    </location>
</feature>
<dbReference type="InterPro" id="IPR018506">
    <property type="entry name" value="Cyt_B5_heme-BS"/>
</dbReference>
<evidence type="ECO:0000256" key="7">
    <source>
        <dbReference type="ARBA" id="ARBA00022827"/>
    </source>
</evidence>
<name>A0A9W8K6V9_9AGAR</name>
<evidence type="ECO:0000256" key="6">
    <source>
        <dbReference type="ARBA" id="ARBA00022723"/>
    </source>
</evidence>
<keyword evidence="4" id="KW-0349">Heme</keyword>
<evidence type="ECO:0000259" key="9">
    <source>
        <dbReference type="PROSITE" id="PS50255"/>
    </source>
</evidence>
<comment type="cofactor">
    <cofactor evidence="1">
        <name>FAD</name>
        <dbReference type="ChEBI" id="CHEBI:57692"/>
    </cofactor>
</comment>
<dbReference type="GO" id="GO:0003995">
    <property type="term" value="F:acyl-CoA dehydrogenase activity"/>
    <property type="evidence" value="ECO:0007669"/>
    <property type="project" value="InterPro"/>
</dbReference>
<evidence type="ECO:0000256" key="8">
    <source>
        <dbReference type="ARBA" id="ARBA00023004"/>
    </source>
</evidence>
<dbReference type="SUPFAM" id="SSF56645">
    <property type="entry name" value="Acyl-CoA dehydrogenase NM domain-like"/>
    <property type="match status" value="1"/>
</dbReference>
<dbReference type="SUPFAM" id="SSF89796">
    <property type="entry name" value="CoA-transferase family III (CaiB/BaiF)"/>
    <property type="match status" value="1"/>
</dbReference>
<dbReference type="InterPro" id="IPR006089">
    <property type="entry name" value="Acyl-CoA_DH_CS"/>
</dbReference>
<dbReference type="InterPro" id="IPR050509">
    <property type="entry name" value="CoA-transferase_III"/>
</dbReference>
<dbReference type="Gene3D" id="2.40.110.10">
    <property type="entry name" value="Butyryl-CoA Dehydrogenase, subunit A, domain 2"/>
    <property type="match status" value="1"/>
</dbReference>
<dbReference type="PANTHER" id="PTHR48228:SF5">
    <property type="entry name" value="ALPHA-METHYLACYL-COA RACEMASE"/>
    <property type="match status" value="1"/>
</dbReference>
<evidence type="ECO:0000256" key="5">
    <source>
        <dbReference type="ARBA" id="ARBA00022630"/>
    </source>
</evidence>
<dbReference type="InterPro" id="IPR037069">
    <property type="entry name" value="AcylCoA_DH/ox_N_sf"/>
</dbReference>
<dbReference type="EMBL" id="JANKHO010000137">
    <property type="protein sequence ID" value="KAJ3514585.1"/>
    <property type="molecule type" value="Genomic_DNA"/>
</dbReference>
<dbReference type="SUPFAM" id="SSF55856">
    <property type="entry name" value="Cytochrome b5-like heme/steroid binding domain"/>
    <property type="match status" value="1"/>
</dbReference>
<dbReference type="Gene3D" id="1.10.540.10">
    <property type="entry name" value="Acyl-CoA dehydrogenase/oxidase, N-terminal domain"/>
    <property type="match status" value="1"/>
</dbReference>
<sequence>MALAGLNVIEFAGLAPGPFAGLILADNGASVTRIDRPFAASSDVLCRGKRSIVVDSKVPTGRKLLEDLICSADVLIDPFRPGVMEKLGLGPELFLGDAVRKGLNKRLIYARVVGFPRTGPHKDMAGHDINYLALSGVLAMMPGTSEKPTFPLNIVADFAGGGAMCALGILLALVERARTGHGQVINVDMVSGTRYVSSFPLIQSYLGTGMLGGPRGTNLLDGGAPFYTVYTCKDGGWMSVGCLEPQFFKSFINIFNKSLPEDFSPLHGWKPDASSQFQTDEWPRLAEYLKQGFLTQPRDFWADVYHGTDACTVPVLTPAEAGKQTSHIPARHPQVSAPNQTYPDSKDVALEPGMHTEEILFSSLISSLTSIKMASQQLKPFTREEVAKHNTPDDLWIIIDTKVYNISRFKAMHPGGLSVLLDDQIAGQDATEAFFSLHRYEVLEKPQYQRLVVGIIEGEKPAIHGRIAGELSKVPYAEPTWLTAGYHSPYYTENHRQFQKAIRKFFDEVVYYDSIDREADGKRPSQSVIDQMAALNMHAMRMGPGKHLQGRILMNGLVAPEQFDYFHELIITQEFARSSLRGYGDGLLGGKVIGLPPVLNFGSEELKAKVVPEVLAGKKFICLAISEAQAGSDVMGLQTTAVKSEDGKEWIINGSKKWITNGTFADYFTVGCKTEDGFTVILVERGPGVETKQIKTSYSTTAGTAYITFDDVRVPVGNTLGEEGGGIFVMLSNFNHERWVMCCASARSQRSIIEECLKWTTQRKVFGKPLHSQAVIRAKLAAMMSRAESIQSWLENITYQMCNMSYKQQAGKLAGPIALLKSYSTSCGQDTARDAVQVFGGRGITQSGMGKFIEHYHRTIPFDSLLGGAEDVLADLGVRQALRGMPKDARL</sequence>
<keyword evidence="6" id="KW-0479">Metal-binding</keyword>
<evidence type="ECO:0000313" key="10">
    <source>
        <dbReference type="EMBL" id="KAJ3514585.1"/>
    </source>
</evidence>
<dbReference type="PANTHER" id="PTHR48228">
    <property type="entry name" value="SUCCINYL-COA--D-CITRAMALATE COA-TRANSFERASE"/>
    <property type="match status" value="1"/>
</dbReference>
<dbReference type="GO" id="GO:0046872">
    <property type="term" value="F:metal ion binding"/>
    <property type="evidence" value="ECO:0007669"/>
    <property type="project" value="UniProtKB-KW"/>
</dbReference>
<dbReference type="GO" id="GO:0050660">
    <property type="term" value="F:flavin adenine dinucleotide binding"/>
    <property type="evidence" value="ECO:0007669"/>
    <property type="project" value="InterPro"/>
</dbReference>
<dbReference type="Gene3D" id="3.10.120.10">
    <property type="entry name" value="Cytochrome b5-like heme/steroid binding domain"/>
    <property type="match status" value="1"/>
</dbReference>